<keyword evidence="2" id="KW-0813">Transport</keyword>
<dbReference type="GO" id="GO:1903607">
    <property type="term" value="P:cytochrome c biosynthetic process"/>
    <property type="evidence" value="ECO:0007669"/>
    <property type="project" value="TreeGrafter"/>
</dbReference>
<keyword evidence="3" id="KW-1003">Cell membrane</keyword>
<evidence type="ECO:0000256" key="8">
    <source>
        <dbReference type="ARBA" id="ARBA00023136"/>
    </source>
</evidence>
<evidence type="ECO:0000256" key="2">
    <source>
        <dbReference type="ARBA" id="ARBA00022448"/>
    </source>
</evidence>
<evidence type="ECO:0000256" key="3">
    <source>
        <dbReference type="ARBA" id="ARBA00022475"/>
    </source>
</evidence>
<evidence type="ECO:0000256" key="5">
    <source>
        <dbReference type="ARBA" id="ARBA00022692"/>
    </source>
</evidence>
<gene>
    <name evidence="11" type="ORF">MNBD_GAMMA01-1789</name>
</gene>
<dbReference type="EMBL" id="UOEW01000030">
    <property type="protein sequence ID" value="VAW33396.1"/>
    <property type="molecule type" value="Genomic_DNA"/>
</dbReference>
<dbReference type="GO" id="GO:0015886">
    <property type="term" value="P:heme transport"/>
    <property type="evidence" value="ECO:0007669"/>
    <property type="project" value="InterPro"/>
</dbReference>
<dbReference type="AlphaFoldDB" id="A0A3B0VMK7"/>
<organism evidence="11">
    <name type="scientific">hydrothermal vent metagenome</name>
    <dbReference type="NCBI Taxonomy" id="652676"/>
    <lineage>
        <taxon>unclassified sequences</taxon>
        <taxon>metagenomes</taxon>
        <taxon>ecological metagenomes</taxon>
    </lineage>
</organism>
<proteinExistence type="predicted"/>
<evidence type="ECO:0000313" key="11">
    <source>
        <dbReference type="EMBL" id="VAW33396.1"/>
    </source>
</evidence>
<protein>
    <recommendedName>
        <fullName evidence="9">Cytochrome c-type biogenesis protein CcmD</fullName>
    </recommendedName>
</protein>
<keyword evidence="7 10" id="KW-1133">Transmembrane helix</keyword>
<evidence type="ECO:0000256" key="10">
    <source>
        <dbReference type="SAM" id="Phobius"/>
    </source>
</evidence>
<feature type="transmembrane region" description="Helical" evidence="10">
    <location>
        <begin position="12"/>
        <end position="32"/>
    </location>
</feature>
<sequence>MNEFLHMGGYGFYVWSSIGLFVAAMLIDFISLNMKEKTVKRNIQSFIRRNKKL</sequence>
<evidence type="ECO:0000256" key="9">
    <source>
        <dbReference type="ARBA" id="ARBA00032938"/>
    </source>
</evidence>
<evidence type="ECO:0000256" key="6">
    <source>
        <dbReference type="ARBA" id="ARBA00022748"/>
    </source>
</evidence>
<keyword evidence="8 10" id="KW-0472">Membrane</keyword>
<evidence type="ECO:0000256" key="4">
    <source>
        <dbReference type="ARBA" id="ARBA00022519"/>
    </source>
</evidence>
<keyword evidence="5 10" id="KW-0812">Transmembrane</keyword>
<name>A0A3B0VMK7_9ZZZZ</name>
<dbReference type="Pfam" id="PF04995">
    <property type="entry name" value="CcmD"/>
    <property type="match status" value="1"/>
</dbReference>
<evidence type="ECO:0000256" key="1">
    <source>
        <dbReference type="ARBA" id="ARBA00004377"/>
    </source>
</evidence>
<dbReference type="PANTHER" id="PTHR37531">
    <property type="entry name" value="HEME EXPORTER PROTEIN D"/>
    <property type="match status" value="1"/>
</dbReference>
<dbReference type="InterPro" id="IPR007078">
    <property type="entry name" value="Haem_export_protD_CcmD"/>
</dbReference>
<dbReference type="GO" id="GO:0017004">
    <property type="term" value="P:cytochrome complex assembly"/>
    <property type="evidence" value="ECO:0007669"/>
    <property type="project" value="UniProtKB-KW"/>
</dbReference>
<comment type="subcellular location">
    <subcellularLocation>
        <location evidence="1">Cell inner membrane</location>
        <topology evidence="1">Single-pass membrane protein</topology>
    </subcellularLocation>
</comment>
<reference evidence="11" key="1">
    <citation type="submission" date="2018-06" db="EMBL/GenBank/DDBJ databases">
        <authorList>
            <person name="Zhirakovskaya E."/>
        </authorList>
    </citation>
    <scope>NUCLEOTIDE SEQUENCE</scope>
</reference>
<dbReference type="GO" id="GO:0005886">
    <property type="term" value="C:plasma membrane"/>
    <property type="evidence" value="ECO:0007669"/>
    <property type="project" value="UniProtKB-SubCell"/>
</dbReference>
<accession>A0A3B0VMK7</accession>
<dbReference type="PANTHER" id="PTHR37531:SF1">
    <property type="entry name" value="HEME EXPORTER PROTEIN D"/>
    <property type="match status" value="1"/>
</dbReference>
<dbReference type="InterPro" id="IPR052075">
    <property type="entry name" value="Heme_exporter_D"/>
</dbReference>
<evidence type="ECO:0000256" key="7">
    <source>
        <dbReference type="ARBA" id="ARBA00022989"/>
    </source>
</evidence>
<dbReference type="NCBIfam" id="TIGR03141">
    <property type="entry name" value="cytochro_ccmD"/>
    <property type="match status" value="1"/>
</dbReference>
<keyword evidence="4" id="KW-0997">Cell inner membrane</keyword>
<keyword evidence="6" id="KW-0201">Cytochrome c-type biogenesis</keyword>